<protein>
    <submittedName>
        <fullName evidence="3">Pilus assembly protein</fullName>
    </submittedName>
</protein>
<name>A0A2D2D580_METT3</name>
<accession>A0A2D2D580</accession>
<keyword evidence="1" id="KW-0472">Membrane</keyword>
<evidence type="ECO:0000256" key="1">
    <source>
        <dbReference type="SAM" id="Phobius"/>
    </source>
</evidence>
<reference evidence="4" key="1">
    <citation type="submission" date="2017-10" db="EMBL/GenBank/DDBJ databases">
        <title>Completed PacBio SMRT sequence of Methylosinus trichosporium OB3b reveals presence of a third large plasmid.</title>
        <authorList>
            <person name="Charles T.C."/>
            <person name="Lynch M.D.J."/>
            <person name="Heil J.R."/>
            <person name="Cheng J."/>
        </authorList>
    </citation>
    <scope>NUCLEOTIDE SEQUENCE [LARGE SCALE GENOMIC DNA]</scope>
    <source>
        <strain evidence="4">OB3b</strain>
    </source>
</reference>
<evidence type="ECO:0000313" key="4">
    <source>
        <dbReference type="Proteomes" id="UP000230709"/>
    </source>
</evidence>
<sequence length="198" mass="20884">MTSGREAERTARCDAQAAMQGAPRRYVVAHALGCRRGAAVIEFGFVAAPLFALLVGILQIGVVFLAQQQLETAVEKSARTVFTGNVQKAGVTQAQFASALCANLTVLFNCSQVMVDLRSAGNEFSAADTSVPTFTYDAAGNVTNSWSFDPGGTGKVVVLRVMYQFPVVGGPLNLALANLGNGKRLLMATAVFQVENFS</sequence>
<dbReference type="STRING" id="595536.GCA_000178815_00401"/>
<gene>
    <name evidence="3" type="ORF">CQW49_02740</name>
</gene>
<dbReference type="EMBL" id="CP023737">
    <property type="protein sequence ID" value="ATQ70191.1"/>
    <property type="molecule type" value="Genomic_DNA"/>
</dbReference>
<feature type="transmembrane region" description="Helical" evidence="1">
    <location>
        <begin position="45"/>
        <end position="66"/>
    </location>
</feature>
<evidence type="ECO:0000259" key="2">
    <source>
        <dbReference type="Pfam" id="PF07811"/>
    </source>
</evidence>
<dbReference type="RefSeq" id="WP_003612478.1">
    <property type="nucleotide sequence ID" value="NZ_ADVE02000001.1"/>
</dbReference>
<keyword evidence="4" id="KW-1185">Reference proteome</keyword>
<organism evidence="3 4">
    <name type="scientific">Methylosinus trichosporium (strain ATCC 35070 / NCIMB 11131 / UNIQEM 75 / OB3b)</name>
    <dbReference type="NCBI Taxonomy" id="595536"/>
    <lineage>
        <taxon>Bacteria</taxon>
        <taxon>Pseudomonadati</taxon>
        <taxon>Pseudomonadota</taxon>
        <taxon>Alphaproteobacteria</taxon>
        <taxon>Hyphomicrobiales</taxon>
        <taxon>Methylocystaceae</taxon>
        <taxon>Methylosinus</taxon>
    </lineage>
</organism>
<feature type="domain" description="TadE-like" evidence="2">
    <location>
        <begin position="37"/>
        <end position="79"/>
    </location>
</feature>
<dbReference type="KEGG" id="mtw:CQW49_02740"/>
<dbReference type="InterPro" id="IPR012495">
    <property type="entry name" value="TadE-like_dom"/>
</dbReference>
<dbReference type="Pfam" id="PF07811">
    <property type="entry name" value="TadE"/>
    <property type="match status" value="1"/>
</dbReference>
<dbReference type="Proteomes" id="UP000230709">
    <property type="component" value="Chromosome"/>
</dbReference>
<keyword evidence="1" id="KW-0812">Transmembrane</keyword>
<keyword evidence="1" id="KW-1133">Transmembrane helix</keyword>
<proteinExistence type="predicted"/>
<dbReference type="AlphaFoldDB" id="A0A2D2D580"/>
<evidence type="ECO:0000313" key="3">
    <source>
        <dbReference type="EMBL" id="ATQ70191.1"/>
    </source>
</evidence>